<dbReference type="GO" id="GO:0000118">
    <property type="term" value="C:histone deacetylase complex"/>
    <property type="evidence" value="ECO:0007669"/>
    <property type="project" value="TreeGrafter"/>
</dbReference>
<dbReference type="GO" id="GO:0040029">
    <property type="term" value="P:epigenetic regulation of gene expression"/>
    <property type="evidence" value="ECO:0007669"/>
    <property type="project" value="TreeGrafter"/>
</dbReference>
<dbReference type="InterPro" id="IPR000286">
    <property type="entry name" value="HDACs"/>
</dbReference>
<dbReference type="PRINTS" id="PR01270">
    <property type="entry name" value="HDASUPER"/>
</dbReference>
<evidence type="ECO:0000256" key="6">
    <source>
        <dbReference type="ARBA" id="ARBA00022853"/>
    </source>
</evidence>
<accession>A0A7R8YW36</accession>
<evidence type="ECO:0000256" key="10">
    <source>
        <dbReference type="ARBA" id="ARBA00048287"/>
    </source>
</evidence>
<feature type="domain" description="Histone deacetylase" evidence="14">
    <location>
        <begin position="29"/>
        <end position="308"/>
    </location>
</feature>
<keyword evidence="9" id="KW-0539">Nucleus</keyword>
<dbReference type="SUPFAM" id="SSF52768">
    <property type="entry name" value="Arginase/deacetylase"/>
    <property type="match status" value="1"/>
</dbReference>
<gene>
    <name evidence="15" type="ORF">HERILL_LOCUS7329</name>
</gene>
<evidence type="ECO:0000256" key="2">
    <source>
        <dbReference type="ARBA" id="ARBA00005947"/>
    </source>
</evidence>
<comment type="similarity">
    <text evidence="2">Belongs to the histone deacetylase family.</text>
</comment>
<evidence type="ECO:0000256" key="5">
    <source>
        <dbReference type="ARBA" id="ARBA00022801"/>
    </source>
</evidence>
<comment type="subunit">
    <text evidence="12">Interacts with HDAC6.</text>
</comment>
<dbReference type="AlphaFoldDB" id="A0A7R8YW36"/>
<dbReference type="Pfam" id="PF00850">
    <property type="entry name" value="Hist_deacetyl"/>
    <property type="match status" value="1"/>
</dbReference>
<reference evidence="15 16" key="1">
    <citation type="submission" date="2020-11" db="EMBL/GenBank/DDBJ databases">
        <authorList>
            <person name="Wallbank WR R."/>
            <person name="Pardo Diaz C."/>
            <person name="Kozak K."/>
            <person name="Martin S."/>
            <person name="Jiggins C."/>
            <person name="Moest M."/>
            <person name="Warren A I."/>
            <person name="Generalovic N T."/>
            <person name="Byers J.R.P. K."/>
            <person name="Montejo-Kovacevich G."/>
            <person name="Yen C E."/>
        </authorList>
    </citation>
    <scope>NUCLEOTIDE SEQUENCE [LARGE SCALE GENOMIC DNA]</scope>
</reference>
<protein>
    <recommendedName>
        <fullName evidence="13">Histone deacetylase 11</fullName>
        <ecNumber evidence="3">3.5.1.98</ecNumber>
    </recommendedName>
</protein>
<dbReference type="FunFam" id="3.40.800.20:FF:000009">
    <property type="entry name" value="Histone deacetylase 11"/>
    <property type="match status" value="1"/>
</dbReference>
<dbReference type="OrthoDB" id="437693at2759"/>
<evidence type="ECO:0000256" key="3">
    <source>
        <dbReference type="ARBA" id="ARBA00012111"/>
    </source>
</evidence>
<evidence type="ECO:0000256" key="13">
    <source>
        <dbReference type="ARBA" id="ARBA00072450"/>
    </source>
</evidence>
<comment type="catalytic activity">
    <reaction evidence="10">
        <text>N(6)-acetyl-L-lysyl-[histone] + H2O = L-lysyl-[histone] + acetate</text>
        <dbReference type="Rhea" id="RHEA:58196"/>
        <dbReference type="Rhea" id="RHEA-COMP:9845"/>
        <dbReference type="Rhea" id="RHEA-COMP:11338"/>
        <dbReference type="ChEBI" id="CHEBI:15377"/>
        <dbReference type="ChEBI" id="CHEBI:29969"/>
        <dbReference type="ChEBI" id="CHEBI:30089"/>
        <dbReference type="ChEBI" id="CHEBI:61930"/>
        <dbReference type="EC" id="3.5.1.98"/>
    </reaction>
</comment>
<organism evidence="15 16">
    <name type="scientific">Hermetia illucens</name>
    <name type="common">Black soldier fly</name>
    <dbReference type="NCBI Taxonomy" id="343691"/>
    <lineage>
        <taxon>Eukaryota</taxon>
        <taxon>Metazoa</taxon>
        <taxon>Ecdysozoa</taxon>
        <taxon>Arthropoda</taxon>
        <taxon>Hexapoda</taxon>
        <taxon>Insecta</taxon>
        <taxon>Pterygota</taxon>
        <taxon>Neoptera</taxon>
        <taxon>Endopterygota</taxon>
        <taxon>Diptera</taxon>
        <taxon>Brachycera</taxon>
        <taxon>Stratiomyomorpha</taxon>
        <taxon>Stratiomyidae</taxon>
        <taxon>Hermetiinae</taxon>
        <taxon>Hermetia</taxon>
    </lineage>
</organism>
<evidence type="ECO:0000259" key="14">
    <source>
        <dbReference type="Pfam" id="PF00850"/>
    </source>
</evidence>
<dbReference type="PANTHER" id="PTHR10625:SF23">
    <property type="entry name" value="HISTONE DEACETYLASE 11"/>
    <property type="match status" value="1"/>
</dbReference>
<evidence type="ECO:0000256" key="4">
    <source>
        <dbReference type="ARBA" id="ARBA00022491"/>
    </source>
</evidence>
<dbReference type="InterPro" id="IPR037138">
    <property type="entry name" value="His_deacetylse_dom_sf"/>
</dbReference>
<evidence type="ECO:0000313" key="16">
    <source>
        <dbReference type="Proteomes" id="UP000594454"/>
    </source>
</evidence>
<evidence type="ECO:0000256" key="12">
    <source>
        <dbReference type="ARBA" id="ARBA00065154"/>
    </source>
</evidence>
<evidence type="ECO:0000256" key="9">
    <source>
        <dbReference type="ARBA" id="ARBA00023242"/>
    </source>
</evidence>
<dbReference type="Proteomes" id="UP000594454">
    <property type="component" value="Chromosome 3"/>
</dbReference>
<sequence>MSRFQLLDKIPIVYCKEYNVTFCGLQCLHPYDAERGQHILELLLSAEICDEKHIARPLEITDQQLLEIHTEDYLNSLKISDQVGKIAEIPLLHFVPNIFVQDAYLKPMRFQVGGSLLAAKLALRYGWAINLGGGFHHCSSDQSGSFSPFADISLVVQYLLDESKKVSSVLIVDLAARQGNGFERDLMDKKNVYIFDMFNSTIYPGDEFAKVAITRRVELPSRTSDEVYLRKLRINLAAVLKEFRPDAIVYNAGTDVLDGDSLGELSISPEGIIQRDEYVFSKAYAYKIPIVMLLGTGFTKNVSEIISTSILNLKEKGYLPSKLWSK</sequence>
<dbReference type="InterPro" id="IPR023801">
    <property type="entry name" value="His_deacetylse_dom"/>
</dbReference>
<keyword evidence="6" id="KW-0156">Chromatin regulator</keyword>
<dbReference type="EC" id="3.5.1.98" evidence="3"/>
<proteinExistence type="inferred from homology"/>
<evidence type="ECO:0000256" key="8">
    <source>
        <dbReference type="ARBA" id="ARBA00023163"/>
    </source>
</evidence>
<keyword evidence="16" id="KW-1185">Reference proteome</keyword>
<dbReference type="Gene3D" id="3.40.800.20">
    <property type="entry name" value="Histone deacetylase domain"/>
    <property type="match status" value="1"/>
</dbReference>
<keyword evidence="5" id="KW-0378">Hydrolase</keyword>
<dbReference type="CDD" id="cd09993">
    <property type="entry name" value="HDAC_classIV"/>
    <property type="match status" value="1"/>
</dbReference>
<keyword evidence="4" id="KW-0678">Repressor</keyword>
<keyword evidence="7" id="KW-0805">Transcription regulation</keyword>
<dbReference type="GO" id="GO:0141221">
    <property type="term" value="F:histone deacetylase activity, hydrolytic mechanism"/>
    <property type="evidence" value="ECO:0007669"/>
    <property type="project" value="UniProtKB-EC"/>
</dbReference>
<dbReference type="PANTHER" id="PTHR10625">
    <property type="entry name" value="HISTONE DEACETYLASE HDAC1-RELATED"/>
    <property type="match status" value="1"/>
</dbReference>
<dbReference type="InParanoid" id="A0A7R8YW36"/>
<comment type="subcellular location">
    <subcellularLocation>
        <location evidence="1">Nucleus</location>
    </subcellularLocation>
</comment>
<evidence type="ECO:0000313" key="15">
    <source>
        <dbReference type="EMBL" id="CAD7084435.1"/>
    </source>
</evidence>
<comment type="function">
    <text evidence="11">Responsible for the deacetylation of lysine residues on the N-terminal part of the core histones (H2A, H2B, H3 and H4). Histone deacetylation gives a tag for epigenetic repression and plays an important role in transcriptional regulation, cell cycle progression and developmental events. Histone deacetylases act via the formation of large multiprotein complexes.</text>
</comment>
<keyword evidence="8" id="KW-0804">Transcription</keyword>
<dbReference type="InterPro" id="IPR044150">
    <property type="entry name" value="HDAC_classIV"/>
</dbReference>
<evidence type="ECO:0000256" key="11">
    <source>
        <dbReference type="ARBA" id="ARBA00059784"/>
    </source>
</evidence>
<evidence type="ECO:0000256" key="1">
    <source>
        <dbReference type="ARBA" id="ARBA00004123"/>
    </source>
</evidence>
<dbReference type="InterPro" id="IPR023696">
    <property type="entry name" value="Ureohydrolase_dom_sf"/>
</dbReference>
<evidence type="ECO:0000256" key="7">
    <source>
        <dbReference type="ARBA" id="ARBA00023015"/>
    </source>
</evidence>
<name>A0A7R8YW36_HERIL</name>
<dbReference type="OMA" id="IVYCKEY"/>
<dbReference type="EMBL" id="LR899011">
    <property type="protein sequence ID" value="CAD7084435.1"/>
    <property type="molecule type" value="Genomic_DNA"/>
</dbReference>